<sequence length="64" mass="7249">MKRKYIIPQAEAYSIDVEEALLVRFSQVDNDGDGKTDQRPIIEGDPEDGEIGSKEGWFSNDFDI</sequence>
<dbReference type="AlphaFoldDB" id="A0AAJ3RHP9"/>
<name>A0AAJ3RHP9_PREIN</name>
<feature type="region of interest" description="Disordered" evidence="1">
    <location>
        <begin position="29"/>
        <end position="64"/>
    </location>
</feature>
<dbReference type="Proteomes" id="UP000229111">
    <property type="component" value="Unassembled WGS sequence"/>
</dbReference>
<evidence type="ECO:0000256" key="1">
    <source>
        <dbReference type="SAM" id="MobiDB-lite"/>
    </source>
</evidence>
<evidence type="ECO:0000313" key="2">
    <source>
        <dbReference type="EMBL" id="PIK17270.1"/>
    </source>
</evidence>
<dbReference type="EMBL" id="PEKM01000002">
    <property type="protein sequence ID" value="PIK17270.1"/>
    <property type="molecule type" value="Genomic_DNA"/>
</dbReference>
<evidence type="ECO:0000313" key="3">
    <source>
        <dbReference type="Proteomes" id="UP000229111"/>
    </source>
</evidence>
<reference evidence="2 3" key="1">
    <citation type="submission" date="2017-11" db="EMBL/GenBank/DDBJ databases">
        <title>Genome sequencing of Prevotella intermedia KCOM 1101.</title>
        <authorList>
            <person name="Kook J.-K."/>
            <person name="Park S.-N."/>
            <person name="Lim Y.K."/>
        </authorList>
    </citation>
    <scope>NUCLEOTIDE SEQUENCE [LARGE SCALE GENOMIC DNA]</scope>
    <source>
        <strain evidence="2 3">KCOM 1101</strain>
    </source>
</reference>
<comment type="caution">
    <text evidence="2">The sequence shown here is derived from an EMBL/GenBank/DDBJ whole genome shotgun (WGS) entry which is preliminary data.</text>
</comment>
<gene>
    <name evidence="2" type="ORF">CTI16_09655</name>
</gene>
<feature type="compositionally biased region" description="Basic and acidic residues" evidence="1">
    <location>
        <begin position="32"/>
        <end position="42"/>
    </location>
</feature>
<proteinExistence type="predicted"/>
<protein>
    <submittedName>
        <fullName evidence="2">Uncharacterized protein</fullName>
    </submittedName>
</protein>
<accession>A0AAJ3RHP9</accession>
<organism evidence="2 3">
    <name type="scientific">Prevotella intermedia</name>
    <dbReference type="NCBI Taxonomy" id="28131"/>
    <lineage>
        <taxon>Bacteria</taxon>
        <taxon>Pseudomonadati</taxon>
        <taxon>Bacteroidota</taxon>
        <taxon>Bacteroidia</taxon>
        <taxon>Bacteroidales</taxon>
        <taxon>Prevotellaceae</taxon>
        <taxon>Prevotella</taxon>
    </lineage>
</organism>